<evidence type="ECO:0000256" key="5">
    <source>
        <dbReference type="ARBA" id="ARBA00023136"/>
    </source>
</evidence>
<feature type="transmembrane region" description="Helical" evidence="7">
    <location>
        <begin position="440"/>
        <end position="465"/>
    </location>
</feature>
<feature type="transmembrane region" description="Helical" evidence="7">
    <location>
        <begin position="269"/>
        <end position="290"/>
    </location>
</feature>
<protein>
    <submittedName>
        <fullName evidence="9">Putative ABC transport system permease protein</fullName>
    </submittedName>
</protein>
<keyword evidence="5 7" id="KW-0472">Membrane</keyword>
<keyword evidence="2" id="KW-1003">Cell membrane</keyword>
<evidence type="ECO:0000313" key="9">
    <source>
        <dbReference type="EMBL" id="SEK40649.1"/>
    </source>
</evidence>
<keyword evidence="3 7" id="KW-0812">Transmembrane</keyword>
<evidence type="ECO:0000256" key="2">
    <source>
        <dbReference type="ARBA" id="ARBA00022475"/>
    </source>
</evidence>
<feature type="transmembrane region" description="Helical" evidence="7">
    <location>
        <begin position="20"/>
        <end position="42"/>
    </location>
</feature>
<feature type="domain" description="ABC3 transporter permease C-terminal" evidence="8">
    <location>
        <begin position="675"/>
        <end position="780"/>
    </location>
</feature>
<feature type="transmembrane region" description="Helical" evidence="7">
    <location>
        <begin position="368"/>
        <end position="391"/>
    </location>
</feature>
<evidence type="ECO:0000256" key="3">
    <source>
        <dbReference type="ARBA" id="ARBA00022692"/>
    </source>
</evidence>
<reference evidence="9 10" key="1">
    <citation type="submission" date="2016-10" db="EMBL/GenBank/DDBJ databases">
        <authorList>
            <person name="de Groot N.N."/>
        </authorList>
    </citation>
    <scope>NUCLEOTIDE SEQUENCE [LARGE SCALE GENOMIC DNA]</scope>
    <source>
        <strain evidence="9 10">KH2T6</strain>
    </source>
</reference>
<proteinExistence type="inferred from homology"/>
<evidence type="ECO:0000259" key="8">
    <source>
        <dbReference type="Pfam" id="PF02687"/>
    </source>
</evidence>
<feature type="domain" description="ABC3 transporter permease C-terminal" evidence="8">
    <location>
        <begin position="276"/>
        <end position="398"/>
    </location>
</feature>
<feature type="transmembrane region" description="Helical" evidence="7">
    <location>
        <begin position="326"/>
        <end position="348"/>
    </location>
</feature>
<dbReference type="RefSeq" id="WP_074829554.1">
    <property type="nucleotide sequence ID" value="NZ_FOAT01000002.1"/>
</dbReference>
<dbReference type="GO" id="GO:0005886">
    <property type="term" value="C:plasma membrane"/>
    <property type="evidence" value="ECO:0007669"/>
    <property type="project" value="UniProtKB-SubCell"/>
</dbReference>
<feature type="transmembrane region" description="Helical" evidence="7">
    <location>
        <begin position="757"/>
        <end position="777"/>
    </location>
</feature>
<keyword evidence="4 7" id="KW-1133">Transmembrane helix</keyword>
<dbReference type="Pfam" id="PF02687">
    <property type="entry name" value="FtsX"/>
    <property type="match status" value="2"/>
</dbReference>
<evidence type="ECO:0000256" key="7">
    <source>
        <dbReference type="SAM" id="Phobius"/>
    </source>
</evidence>
<dbReference type="PANTHER" id="PTHR30572">
    <property type="entry name" value="MEMBRANE COMPONENT OF TRANSPORTER-RELATED"/>
    <property type="match status" value="1"/>
</dbReference>
<comment type="subcellular location">
    <subcellularLocation>
        <location evidence="1">Cell membrane</location>
        <topology evidence="1">Multi-pass membrane protein</topology>
    </subcellularLocation>
</comment>
<dbReference type="OrthoDB" id="9793166at2"/>
<accession>A0A1H7GRH8</accession>
<evidence type="ECO:0000256" key="4">
    <source>
        <dbReference type="ARBA" id="ARBA00022989"/>
    </source>
</evidence>
<dbReference type="AlphaFoldDB" id="A0A1H7GRH8"/>
<sequence length="794" mass="89609">MFKIVYRYILRNKKYSISAIIGIVVSTMLMFSMIQISASYIISYRSFISSGAPQDFYVVDLSYDELTAINEKFSNMGKDKPDRYLSTIYVGDMDYDLSKASVIMGYEGDLDYFKKTSLISGEYPSAENEMCVEESYTISNPELKIGDELTLVFTMTDQTDEKQLKVSRTFKVCGIIKDTMDTGNFFFTDLKTAADIYSENGLPCSKSNSITVEAEEGNLNEDKQVIAVNAISDIVVDGTPEDRRYFNYEQLIRNEEKTANYAEEGSFRAVSVGIFLLSLIIAVCLTIFVYNTITLSFARKISVFGTMRCIGLNNRQLIRFILSEQFLIVSAGTIIGMASGALLNLAVAEKIMSALINTAASMKVEQKVSTYLITYLLTLVSAFIACLKLILKIRKTNPVNIRTFNATKKMLTEKTKMFSSKNYLFGLALRNLRRNFAKSAIQTVTLTVSFLLCLVISNVFAVVGFNSVKTAADFSDYSIQTNITDLKSENNCFTEADLEQLCSTDKVEKVYTEKCFVDYTWDKAKQQDEDDNLQVMLYDDELWMQFSKINGITYDGSKPFSVLISEKEFKEVEIYSRDTDNKFSVKPDHWFAAASQLNYALYHNSNTLIINEKLAESNNMENKGYCAFLVKTDRSMTELSAMTFSASDVYVTDLHDGRAESESQLIGMIIISGYIVIATIVLSFMIISNTIKENMTSRRSEYGVMRAMGLKLKDLWTVACYENLVLSLIAVLISIPLSLIVNVYISFVLFDKIKISILAYLLVNLIFIGAIELFAYFNIKGSTKDSIVEMIYER</sequence>
<dbReference type="InterPro" id="IPR050250">
    <property type="entry name" value="Macrolide_Exporter_MacB"/>
</dbReference>
<gene>
    <name evidence="9" type="ORF">SAMN05216469_102234</name>
</gene>
<dbReference type="Proteomes" id="UP000186015">
    <property type="component" value="Unassembled WGS sequence"/>
</dbReference>
<comment type="similarity">
    <text evidence="6">Belongs to the ABC-4 integral membrane protein family.</text>
</comment>
<evidence type="ECO:0000313" key="10">
    <source>
        <dbReference type="Proteomes" id="UP000186015"/>
    </source>
</evidence>
<dbReference type="PANTHER" id="PTHR30572:SF4">
    <property type="entry name" value="ABC TRANSPORTER PERMEASE YTRF"/>
    <property type="match status" value="1"/>
</dbReference>
<feature type="transmembrane region" description="Helical" evidence="7">
    <location>
        <begin position="715"/>
        <end position="745"/>
    </location>
</feature>
<evidence type="ECO:0000256" key="6">
    <source>
        <dbReference type="ARBA" id="ARBA00038076"/>
    </source>
</evidence>
<organism evidence="9 10">
    <name type="scientific">Ruminococcus albus</name>
    <dbReference type="NCBI Taxonomy" id="1264"/>
    <lineage>
        <taxon>Bacteria</taxon>
        <taxon>Bacillati</taxon>
        <taxon>Bacillota</taxon>
        <taxon>Clostridia</taxon>
        <taxon>Eubacteriales</taxon>
        <taxon>Oscillospiraceae</taxon>
        <taxon>Ruminococcus</taxon>
    </lineage>
</organism>
<feature type="transmembrane region" description="Helical" evidence="7">
    <location>
        <begin position="665"/>
        <end position="687"/>
    </location>
</feature>
<dbReference type="InterPro" id="IPR003838">
    <property type="entry name" value="ABC3_permease_C"/>
</dbReference>
<dbReference type="EMBL" id="FOAT01000002">
    <property type="protein sequence ID" value="SEK40649.1"/>
    <property type="molecule type" value="Genomic_DNA"/>
</dbReference>
<name>A0A1H7GRH8_RUMAL</name>
<dbReference type="GO" id="GO:0022857">
    <property type="term" value="F:transmembrane transporter activity"/>
    <property type="evidence" value="ECO:0007669"/>
    <property type="project" value="TreeGrafter"/>
</dbReference>
<evidence type="ECO:0000256" key="1">
    <source>
        <dbReference type="ARBA" id="ARBA00004651"/>
    </source>
</evidence>